<dbReference type="Proteomes" id="UP000499080">
    <property type="component" value="Unassembled WGS sequence"/>
</dbReference>
<dbReference type="EMBL" id="BGPR01002038">
    <property type="protein sequence ID" value="GBM66678.1"/>
    <property type="molecule type" value="Genomic_DNA"/>
</dbReference>
<reference evidence="1 2" key="1">
    <citation type="journal article" date="2019" name="Sci. Rep.">
        <title>Orb-weaving spider Araneus ventricosus genome elucidates the spidroin gene catalogue.</title>
        <authorList>
            <person name="Kono N."/>
            <person name="Nakamura H."/>
            <person name="Ohtoshi R."/>
            <person name="Moran D.A.P."/>
            <person name="Shinohara A."/>
            <person name="Yoshida Y."/>
            <person name="Fujiwara M."/>
            <person name="Mori M."/>
            <person name="Tomita M."/>
            <person name="Arakawa K."/>
        </authorList>
    </citation>
    <scope>NUCLEOTIDE SEQUENCE [LARGE SCALE GENOMIC DNA]</scope>
</reference>
<comment type="caution">
    <text evidence="1">The sequence shown here is derived from an EMBL/GenBank/DDBJ whole genome shotgun (WGS) entry which is preliminary data.</text>
</comment>
<protein>
    <submittedName>
        <fullName evidence="1">Uncharacterized protein</fullName>
    </submittedName>
</protein>
<dbReference type="AlphaFoldDB" id="A0A4Y2HN57"/>
<sequence>MTKNGCIDRFPQTNHLLEKIELQCATHTWREHKFYQPCLLADRSAQTGQLAVVEVMVTEYRPPRIPTSCHLSACLAERLEVDKKRALYVFYFK</sequence>
<evidence type="ECO:0000313" key="2">
    <source>
        <dbReference type="Proteomes" id="UP000499080"/>
    </source>
</evidence>
<evidence type="ECO:0000313" key="1">
    <source>
        <dbReference type="EMBL" id="GBM66678.1"/>
    </source>
</evidence>
<keyword evidence="2" id="KW-1185">Reference proteome</keyword>
<gene>
    <name evidence="1" type="ORF">AVEN_258632_1</name>
</gene>
<proteinExistence type="predicted"/>
<name>A0A4Y2HN57_ARAVE</name>
<accession>A0A4Y2HN57</accession>
<organism evidence="1 2">
    <name type="scientific">Araneus ventricosus</name>
    <name type="common">Orbweaver spider</name>
    <name type="synonym">Epeira ventricosa</name>
    <dbReference type="NCBI Taxonomy" id="182803"/>
    <lineage>
        <taxon>Eukaryota</taxon>
        <taxon>Metazoa</taxon>
        <taxon>Ecdysozoa</taxon>
        <taxon>Arthropoda</taxon>
        <taxon>Chelicerata</taxon>
        <taxon>Arachnida</taxon>
        <taxon>Araneae</taxon>
        <taxon>Araneomorphae</taxon>
        <taxon>Entelegynae</taxon>
        <taxon>Araneoidea</taxon>
        <taxon>Araneidae</taxon>
        <taxon>Araneus</taxon>
    </lineage>
</organism>